<dbReference type="GO" id="GO:0031519">
    <property type="term" value="C:PcG protein complex"/>
    <property type="evidence" value="ECO:0007669"/>
    <property type="project" value="TreeGrafter"/>
</dbReference>
<feature type="domain" description="C2H2-type" evidence="6">
    <location>
        <begin position="1"/>
        <end position="31"/>
    </location>
</feature>
<evidence type="ECO:0000256" key="2">
    <source>
        <dbReference type="ARBA" id="ARBA00022737"/>
    </source>
</evidence>
<dbReference type="Gene3D" id="3.30.160.60">
    <property type="entry name" value="Classic Zinc Finger"/>
    <property type="match status" value="2"/>
</dbReference>
<dbReference type="GO" id="GO:0000978">
    <property type="term" value="F:RNA polymerase II cis-regulatory region sequence-specific DNA binding"/>
    <property type="evidence" value="ECO:0007669"/>
    <property type="project" value="TreeGrafter"/>
</dbReference>
<dbReference type="GO" id="GO:0000785">
    <property type="term" value="C:chromatin"/>
    <property type="evidence" value="ECO:0007669"/>
    <property type="project" value="TreeGrafter"/>
</dbReference>
<evidence type="ECO:0000256" key="4">
    <source>
        <dbReference type="ARBA" id="ARBA00022833"/>
    </source>
</evidence>
<evidence type="ECO:0000256" key="5">
    <source>
        <dbReference type="PROSITE-ProRule" id="PRU00042"/>
    </source>
</evidence>
<gene>
    <name evidence="7" type="ORF">PPACK8108_LOCUS22165</name>
</gene>
<dbReference type="PANTHER" id="PTHR14003:SF19">
    <property type="entry name" value="YY2 TRANSCRIPTION FACTOR"/>
    <property type="match status" value="1"/>
</dbReference>
<dbReference type="SUPFAM" id="SSF57667">
    <property type="entry name" value="beta-beta-alpha zinc fingers"/>
    <property type="match status" value="1"/>
</dbReference>
<keyword evidence="3 5" id="KW-0863">Zinc-finger</keyword>
<accession>A0AAV0BMK0</accession>
<evidence type="ECO:0000259" key="6">
    <source>
        <dbReference type="PROSITE" id="PS50157"/>
    </source>
</evidence>
<dbReference type="PROSITE" id="PS50157">
    <property type="entry name" value="ZINC_FINGER_C2H2_2"/>
    <property type="match status" value="2"/>
</dbReference>
<dbReference type="GO" id="GO:0008270">
    <property type="term" value="F:zinc ion binding"/>
    <property type="evidence" value="ECO:0007669"/>
    <property type="project" value="UniProtKB-KW"/>
</dbReference>
<dbReference type="EMBL" id="CALTRL010005863">
    <property type="protein sequence ID" value="CAH7687384.1"/>
    <property type="molecule type" value="Genomic_DNA"/>
</dbReference>
<dbReference type="GO" id="GO:0005667">
    <property type="term" value="C:transcription regulator complex"/>
    <property type="evidence" value="ECO:0007669"/>
    <property type="project" value="TreeGrafter"/>
</dbReference>
<dbReference type="PANTHER" id="PTHR14003">
    <property type="entry name" value="TRANSCRIPTIONAL REPRESSOR PROTEIN YY"/>
    <property type="match status" value="1"/>
</dbReference>
<dbReference type="FunFam" id="3.30.160.60:FF:001297">
    <property type="entry name" value="Zinc finger and SCAN domain-containing protein 2"/>
    <property type="match status" value="1"/>
</dbReference>
<dbReference type="SMART" id="SM00355">
    <property type="entry name" value="ZnF_C2H2"/>
    <property type="match status" value="2"/>
</dbReference>
<dbReference type="InterPro" id="IPR013087">
    <property type="entry name" value="Znf_C2H2_type"/>
</dbReference>
<proteinExistence type="predicted"/>
<feature type="domain" description="C2H2-type" evidence="6">
    <location>
        <begin position="32"/>
        <end position="56"/>
    </location>
</feature>
<evidence type="ECO:0000313" key="7">
    <source>
        <dbReference type="EMBL" id="CAH7687384.1"/>
    </source>
</evidence>
<sequence length="56" mass="6753">FICQAKGCGKCFKRREHLKRHVLSIHTNDKPFKCHWPECNKTFSRHDNLNQHLKVH</sequence>
<feature type="non-terminal residue" evidence="7">
    <location>
        <position position="56"/>
    </location>
</feature>
<evidence type="ECO:0000313" key="8">
    <source>
        <dbReference type="Proteomes" id="UP001153365"/>
    </source>
</evidence>
<name>A0AAV0BMK0_PHAPC</name>
<comment type="caution">
    <text evidence="7">The sequence shown here is derived from an EMBL/GenBank/DDBJ whole genome shotgun (WGS) entry which is preliminary data.</text>
</comment>
<keyword evidence="1" id="KW-0479">Metal-binding</keyword>
<keyword evidence="4" id="KW-0862">Zinc</keyword>
<dbReference type="AlphaFoldDB" id="A0AAV0BMK0"/>
<reference evidence="7" key="1">
    <citation type="submission" date="2022-06" db="EMBL/GenBank/DDBJ databases">
        <authorList>
            <consortium name="SYNGENTA / RWTH Aachen University"/>
        </authorList>
    </citation>
    <scope>NUCLEOTIDE SEQUENCE</scope>
</reference>
<feature type="non-terminal residue" evidence="7">
    <location>
        <position position="1"/>
    </location>
</feature>
<organism evidence="7 8">
    <name type="scientific">Phakopsora pachyrhizi</name>
    <name type="common">Asian soybean rust disease fungus</name>
    <dbReference type="NCBI Taxonomy" id="170000"/>
    <lineage>
        <taxon>Eukaryota</taxon>
        <taxon>Fungi</taxon>
        <taxon>Dikarya</taxon>
        <taxon>Basidiomycota</taxon>
        <taxon>Pucciniomycotina</taxon>
        <taxon>Pucciniomycetes</taxon>
        <taxon>Pucciniales</taxon>
        <taxon>Phakopsoraceae</taxon>
        <taxon>Phakopsora</taxon>
    </lineage>
</organism>
<dbReference type="InterPro" id="IPR036236">
    <property type="entry name" value="Znf_C2H2_sf"/>
</dbReference>
<dbReference type="Proteomes" id="UP001153365">
    <property type="component" value="Unassembled WGS sequence"/>
</dbReference>
<protein>
    <recommendedName>
        <fullName evidence="6">C2H2-type domain-containing protein</fullName>
    </recommendedName>
</protein>
<evidence type="ECO:0000256" key="1">
    <source>
        <dbReference type="ARBA" id="ARBA00022723"/>
    </source>
</evidence>
<keyword evidence="2" id="KW-0677">Repeat</keyword>
<evidence type="ECO:0000256" key="3">
    <source>
        <dbReference type="ARBA" id="ARBA00022771"/>
    </source>
</evidence>
<dbReference type="GO" id="GO:0000981">
    <property type="term" value="F:DNA-binding transcription factor activity, RNA polymerase II-specific"/>
    <property type="evidence" value="ECO:0007669"/>
    <property type="project" value="TreeGrafter"/>
</dbReference>
<dbReference type="Pfam" id="PF00096">
    <property type="entry name" value="zf-C2H2"/>
    <property type="match status" value="2"/>
</dbReference>
<dbReference type="PROSITE" id="PS00028">
    <property type="entry name" value="ZINC_FINGER_C2H2_1"/>
    <property type="match status" value="2"/>
</dbReference>
<keyword evidence="8" id="KW-1185">Reference proteome</keyword>